<evidence type="ECO:0000256" key="1">
    <source>
        <dbReference type="SAM" id="SignalP"/>
    </source>
</evidence>
<dbReference type="InParanoid" id="G0NII6"/>
<protein>
    <submittedName>
        <fullName evidence="2">Uncharacterized protein</fullName>
    </submittedName>
</protein>
<gene>
    <name evidence="2" type="ORF">CAEBREN_07663</name>
</gene>
<sequence length="117" mass="13596">MRLLLPILLLFCATSTIQAFSFEELGDSILGVVKSAGKFITTIPDQYKEWKRDNGERKCHLYLEDIKMLLATDSTFFWYEFYDCDKVLKDAEVGIRTFWGRLGYFVRAMANLAFDVD</sequence>
<feature type="chain" id="PRO_5003404963" evidence="1">
    <location>
        <begin position="20"/>
        <end position="117"/>
    </location>
</feature>
<keyword evidence="3" id="KW-1185">Reference proteome</keyword>
<name>G0NII6_CAEBE</name>
<dbReference type="AlphaFoldDB" id="G0NII6"/>
<dbReference type="Proteomes" id="UP000008068">
    <property type="component" value="Unassembled WGS sequence"/>
</dbReference>
<organism evidence="3">
    <name type="scientific">Caenorhabditis brenneri</name>
    <name type="common">Nematode worm</name>
    <dbReference type="NCBI Taxonomy" id="135651"/>
    <lineage>
        <taxon>Eukaryota</taxon>
        <taxon>Metazoa</taxon>
        <taxon>Ecdysozoa</taxon>
        <taxon>Nematoda</taxon>
        <taxon>Chromadorea</taxon>
        <taxon>Rhabditida</taxon>
        <taxon>Rhabditina</taxon>
        <taxon>Rhabditomorpha</taxon>
        <taxon>Rhabditoidea</taxon>
        <taxon>Rhabditidae</taxon>
        <taxon>Peloderinae</taxon>
        <taxon>Caenorhabditis</taxon>
    </lineage>
</organism>
<feature type="signal peptide" evidence="1">
    <location>
        <begin position="1"/>
        <end position="19"/>
    </location>
</feature>
<evidence type="ECO:0000313" key="3">
    <source>
        <dbReference type="Proteomes" id="UP000008068"/>
    </source>
</evidence>
<dbReference type="HOGENOM" id="CLU_2086917_0_0_1"/>
<accession>G0NII6</accession>
<reference evidence="3" key="1">
    <citation type="submission" date="2011-07" db="EMBL/GenBank/DDBJ databases">
        <authorList>
            <consortium name="Caenorhabditis brenneri Sequencing and Analysis Consortium"/>
            <person name="Wilson R.K."/>
        </authorList>
    </citation>
    <scope>NUCLEOTIDE SEQUENCE [LARGE SCALE GENOMIC DNA]</scope>
    <source>
        <strain evidence="3">PB2801</strain>
    </source>
</reference>
<proteinExistence type="predicted"/>
<dbReference type="EMBL" id="GL379890">
    <property type="protein sequence ID" value="EGT31827.1"/>
    <property type="molecule type" value="Genomic_DNA"/>
</dbReference>
<keyword evidence="1" id="KW-0732">Signal</keyword>
<evidence type="ECO:0000313" key="2">
    <source>
        <dbReference type="EMBL" id="EGT31827.1"/>
    </source>
</evidence>